<reference evidence="1 2" key="1">
    <citation type="journal article" date="2020" name="Mol. Biol. Evol.">
        <title>Distinct Expression and Methylation Patterns for Genes with Different Fates following a Single Whole-Genome Duplication in Flowering Plants.</title>
        <authorList>
            <person name="Shi T."/>
            <person name="Rahmani R.S."/>
            <person name="Gugger P.F."/>
            <person name="Wang M."/>
            <person name="Li H."/>
            <person name="Zhang Y."/>
            <person name="Li Z."/>
            <person name="Wang Q."/>
            <person name="Van de Peer Y."/>
            <person name="Marchal K."/>
            <person name="Chen J."/>
        </authorList>
    </citation>
    <scope>NUCLEOTIDE SEQUENCE [LARGE SCALE GENOMIC DNA]</scope>
    <source>
        <tissue evidence="1">Leaf</tissue>
    </source>
</reference>
<dbReference type="Proteomes" id="UP000607653">
    <property type="component" value="Unassembled WGS sequence"/>
</dbReference>
<accession>A0A822ZI44</accession>
<protein>
    <submittedName>
        <fullName evidence="1">Uncharacterized protein</fullName>
    </submittedName>
</protein>
<evidence type="ECO:0000313" key="1">
    <source>
        <dbReference type="EMBL" id="DAD44547.1"/>
    </source>
</evidence>
<comment type="caution">
    <text evidence="1">The sequence shown here is derived from an EMBL/GenBank/DDBJ whole genome shotgun (WGS) entry which is preliminary data.</text>
</comment>
<gene>
    <name evidence="1" type="ORF">HUJ06_002777</name>
</gene>
<sequence>MLNRHILYIGFWGSMVGEGRGCHHLIEAEAGPPQLSASSVSIERGGETTQMGSF</sequence>
<dbReference type="AlphaFoldDB" id="A0A822ZI44"/>
<evidence type="ECO:0000313" key="2">
    <source>
        <dbReference type="Proteomes" id="UP000607653"/>
    </source>
</evidence>
<organism evidence="1 2">
    <name type="scientific">Nelumbo nucifera</name>
    <name type="common">Sacred lotus</name>
    <dbReference type="NCBI Taxonomy" id="4432"/>
    <lineage>
        <taxon>Eukaryota</taxon>
        <taxon>Viridiplantae</taxon>
        <taxon>Streptophyta</taxon>
        <taxon>Embryophyta</taxon>
        <taxon>Tracheophyta</taxon>
        <taxon>Spermatophyta</taxon>
        <taxon>Magnoliopsida</taxon>
        <taxon>Proteales</taxon>
        <taxon>Nelumbonaceae</taxon>
        <taxon>Nelumbo</taxon>
    </lineage>
</organism>
<dbReference type="EMBL" id="DUZY01000007">
    <property type="protein sequence ID" value="DAD44547.1"/>
    <property type="molecule type" value="Genomic_DNA"/>
</dbReference>
<proteinExistence type="predicted"/>
<name>A0A822ZI44_NELNU</name>
<keyword evidence="2" id="KW-1185">Reference proteome</keyword>